<dbReference type="AlphaFoldDB" id="A0A2P2L3A8"/>
<evidence type="ECO:0000313" key="2">
    <source>
        <dbReference type="EMBL" id="MBX12462.1"/>
    </source>
</evidence>
<feature type="region of interest" description="Disordered" evidence="1">
    <location>
        <begin position="1"/>
        <end position="40"/>
    </location>
</feature>
<feature type="region of interest" description="Disordered" evidence="1">
    <location>
        <begin position="58"/>
        <end position="77"/>
    </location>
</feature>
<reference evidence="2" key="1">
    <citation type="submission" date="2018-02" db="EMBL/GenBank/DDBJ databases">
        <title>Rhizophora mucronata_Transcriptome.</title>
        <authorList>
            <person name="Meera S.P."/>
            <person name="Sreeshan A."/>
            <person name="Augustine A."/>
        </authorList>
    </citation>
    <scope>NUCLEOTIDE SEQUENCE</scope>
    <source>
        <tissue evidence="2">Leaf</tissue>
    </source>
</reference>
<accession>A0A2P2L3A8</accession>
<proteinExistence type="predicted"/>
<dbReference type="EMBL" id="GGEC01031978">
    <property type="protein sequence ID" value="MBX12462.1"/>
    <property type="molecule type" value="Transcribed_RNA"/>
</dbReference>
<organism evidence="2">
    <name type="scientific">Rhizophora mucronata</name>
    <name type="common">Asiatic mangrove</name>
    <dbReference type="NCBI Taxonomy" id="61149"/>
    <lineage>
        <taxon>Eukaryota</taxon>
        <taxon>Viridiplantae</taxon>
        <taxon>Streptophyta</taxon>
        <taxon>Embryophyta</taxon>
        <taxon>Tracheophyta</taxon>
        <taxon>Spermatophyta</taxon>
        <taxon>Magnoliopsida</taxon>
        <taxon>eudicotyledons</taxon>
        <taxon>Gunneridae</taxon>
        <taxon>Pentapetalae</taxon>
        <taxon>rosids</taxon>
        <taxon>fabids</taxon>
        <taxon>Malpighiales</taxon>
        <taxon>Rhizophoraceae</taxon>
        <taxon>Rhizophora</taxon>
    </lineage>
</organism>
<name>A0A2P2L3A8_RHIMU</name>
<protein>
    <submittedName>
        <fullName evidence="2">Sucrose nonfermenting 4-like protein</fullName>
    </submittedName>
</protein>
<sequence>MNRISTVPPTPPPASRTESIPEPNYQSHPPTFVNTKKAHAQQSHFQETIFLKYFTSVSSRDDSHSNRKFSEIHWQRM</sequence>
<evidence type="ECO:0000256" key="1">
    <source>
        <dbReference type="SAM" id="MobiDB-lite"/>
    </source>
</evidence>
<feature type="compositionally biased region" description="Basic and acidic residues" evidence="1">
    <location>
        <begin position="59"/>
        <end position="77"/>
    </location>
</feature>
<feature type="compositionally biased region" description="Polar residues" evidence="1">
    <location>
        <begin position="24"/>
        <end position="40"/>
    </location>
</feature>